<evidence type="ECO:0000313" key="11">
    <source>
        <dbReference type="Proteomes" id="UP000602653"/>
    </source>
</evidence>
<comment type="subcellular location">
    <subcellularLocation>
        <location evidence="1 8">Cell membrane</location>
        <topology evidence="1 8">Multi-pass membrane protein</topology>
    </subcellularLocation>
</comment>
<sequence length="315" mass="33867">MSIIEFFSDHTFRMVFFGTTVIGFVAGALGSFAYLRKQSMISDVISHSALPGTLAAFLFSVVIIGTDGRNMLALITGAVIVGTFAVLFTQWIVRNSKVHLDSAMAVALSLFFGLGMMLMRIVADAPLPGKGGIQDYLFGNASTITREDLYTSLAVGGLALAMVALFWKEFAARAFDPTHATMMGINGKLIDTLMFATIVIASVIGLRAVGLVVMIAFVITPPAAARQWTTRLSSMVIVSALIGAIGSGIGAYLAVSLGKVPTGPMIVIVLFVIFVISLVFSPRRSLIMQAWARRRAREELKQQLLERTHVAESQL</sequence>
<evidence type="ECO:0000256" key="4">
    <source>
        <dbReference type="ARBA" id="ARBA00022475"/>
    </source>
</evidence>
<dbReference type="RefSeq" id="WP_204424689.1">
    <property type="nucleotide sequence ID" value="NZ_CP070228.1"/>
</dbReference>
<feature type="transmembrane region" description="Helical" evidence="9">
    <location>
        <begin position="104"/>
        <end position="123"/>
    </location>
</feature>
<evidence type="ECO:0000256" key="2">
    <source>
        <dbReference type="ARBA" id="ARBA00008034"/>
    </source>
</evidence>
<dbReference type="PANTHER" id="PTHR30477">
    <property type="entry name" value="ABC-TRANSPORTER METAL-BINDING PROTEIN"/>
    <property type="match status" value="1"/>
</dbReference>
<keyword evidence="11" id="KW-1185">Reference proteome</keyword>
<evidence type="ECO:0000313" key="10">
    <source>
        <dbReference type="EMBL" id="QRV02311.1"/>
    </source>
</evidence>
<dbReference type="Proteomes" id="UP000602653">
    <property type="component" value="Chromosome"/>
</dbReference>
<proteinExistence type="inferred from homology"/>
<keyword evidence="4" id="KW-1003">Cell membrane</keyword>
<evidence type="ECO:0000256" key="3">
    <source>
        <dbReference type="ARBA" id="ARBA00022448"/>
    </source>
</evidence>
<keyword evidence="6 9" id="KW-1133">Transmembrane helix</keyword>
<evidence type="ECO:0000256" key="6">
    <source>
        <dbReference type="ARBA" id="ARBA00022989"/>
    </source>
</evidence>
<evidence type="ECO:0000256" key="8">
    <source>
        <dbReference type="RuleBase" id="RU003943"/>
    </source>
</evidence>
<dbReference type="Gene3D" id="1.10.3470.10">
    <property type="entry name" value="ABC transporter involved in vitamin B12 uptake, BtuC"/>
    <property type="match status" value="1"/>
</dbReference>
<gene>
    <name evidence="10" type="ORF">JTE88_00675</name>
</gene>
<feature type="transmembrane region" description="Helical" evidence="9">
    <location>
        <begin position="71"/>
        <end position="92"/>
    </location>
</feature>
<keyword evidence="3 8" id="KW-0813">Transport</keyword>
<evidence type="ECO:0000256" key="7">
    <source>
        <dbReference type="ARBA" id="ARBA00023136"/>
    </source>
</evidence>
<dbReference type="SUPFAM" id="SSF81345">
    <property type="entry name" value="ABC transporter involved in vitamin B12 uptake, BtuC"/>
    <property type="match status" value="1"/>
</dbReference>
<feature type="transmembrane region" description="Helical" evidence="9">
    <location>
        <begin position="12"/>
        <end position="32"/>
    </location>
</feature>
<evidence type="ECO:0000256" key="5">
    <source>
        <dbReference type="ARBA" id="ARBA00022692"/>
    </source>
</evidence>
<feature type="transmembrane region" description="Helical" evidence="9">
    <location>
        <begin position="149"/>
        <end position="167"/>
    </location>
</feature>
<name>A0ABX7IH60_9ACTO</name>
<feature type="transmembrane region" description="Helical" evidence="9">
    <location>
        <begin position="232"/>
        <end position="255"/>
    </location>
</feature>
<dbReference type="EMBL" id="CP070228">
    <property type="protein sequence ID" value="QRV02311.1"/>
    <property type="molecule type" value="Genomic_DNA"/>
</dbReference>
<dbReference type="Pfam" id="PF00950">
    <property type="entry name" value="ABC-3"/>
    <property type="match status" value="1"/>
</dbReference>
<evidence type="ECO:0000256" key="1">
    <source>
        <dbReference type="ARBA" id="ARBA00004651"/>
    </source>
</evidence>
<keyword evidence="5 8" id="KW-0812">Transmembrane</keyword>
<evidence type="ECO:0000256" key="9">
    <source>
        <dbReference type="SAM" id="Phobius"/>
    </source>
</evidence>
<feature type="transmembrane region" description="Helical" evidence="9">
    <location>
        <begin position="44"/>
        <end position="64"/>
    </location>
</feature>
<feature type="transmembrane region" description="Helical" evidence="9">
    <location>
        <begin position="261"/>
        <end position="280"/>
    </location>
</feature>
<organism evidence="10 11">
    <name type="scientific">Arcanobacterium phocisimile</name>
    <dbReference type="NCBI Taxonomy" id="1302235"/>
    <lineage>
        <taxon>Bacteria</taxon>
        <taxon>Bacillati</taxon>
        <taxon>Actinomycetota</taxon>
        <taxon>Actinomycetes</taxon>
        <taxon>Actinomycetales</taxon>
        <taxon>Actinomycetaceae</taxon>
        <taxon>Arcanobacterium</taxon>
    </lineage>
</organism>
<comment type="similarity">
    <text evidence="2 8">Belongs to the ABC-3 integral membrane protein family.</text>
</comment>
<dbReference type="PANTHER" id="PTHR30477:SF3">
    <property type="entry name" value="METAL TRANSPORT SYSTEM MEMBRANE PROTEIN CT_069-RELATED"/>
    <property type="match status" value="1"/>
</dbReference>
<dbReference type="InterPro" id="IPR001626">
    <property type="entry name" value="ABC_TroCD"/>
</dbReference>
<feature type="transmembrane region" description="Helical" evidence="9">
    <location>
        <begin position="193"/>
        <end position="220"/>
    </location>
</feature>
<accession>A0ABX7IH60</accession>
<dbReference type="CDD" id="cd06550">
    <property type="entry name" value="TM_ABC_iron-siderophores_like"/>
    <property type="match status" value="1"/>
</dbReference>
<dbReference type="InterPro" id="IPR037294">
    <property type="entry name" value="ABC_BtuC-like"/>
</dbReference>
<protein>
    <submittedName>
        <fullName evidence="10">Metal ABC transporter permease</fullName>
    </submittedName>
</protein>
<reference evidence="10 11" key="1">
    <citation type="submission" date="2021-02" db="EMBL/GenBank/DDBJ databases">
        <title>Complete Genome Sequence of Arcanobacterium phocisimile strain DSM 26142T from a harbour seal.</title>
        <authorList>
            <person name="Borowiak M."/>
            <person name="Alssahen M."/>
            <person name="Malorny B."/>
            <person name="Laemmler C."/>
            <person name="Siebert U."/>
            <person name="Ploetz M."/>
            <person name="Abdulmawjood A."/>
        </authorList>
    </citation>
    <scope>NUCLEOTIDE SEQUENCE [LARGE SCALE GENOMIC DNA]</scope>
    <source>
        <strain evidence="10 11">DSM 26142</strain>
    </source>
</reference>
<keyword evidence="7 9" id="KW-0472">Membrane</keyword>